<evidence type="ECO:0000256" key="1">
    <source>
        <dbReference type="ARBA" id="ARBA00004924"/>
    </source>
</evidence>
<dbReference type="Proteomes" id="UP001569414">
    <property type="component" value="Unassembled WGS sequence"/>
</dbReference>
<dbReference type="GO" id="GO:0016746">
    <property type="term" value="F:acyltransferase activity"/>
    <property type="evidence" value="ECO:0007669"/>
    <property type="project" value="UniProtKB-KW"/>
</dbReference>
<evidence type="ECO:0000313" key="3">
    <source>
        <dbReference type="EMBL" id="MFA0792067.1"/>
    </source>
</evidence>
<dbReference type="Gene3D" id="3.40.630.30">
    <property type="match status" value="1"/>
</dbReference>
<accession>A0ABV4NRQ0</accession>
<keyword evidence="3" id="KW-0808">Transferase</keyword>
<dbReference type="SUPFAM" id="SSF55729">
    <property type="entry name" value="Acyl-CoA N-acyltransferases (Nat)"/>
    <property type="match status" value="1"/>
</dbReference>
<proteinExistence type="predicted"/>
<keyword evidence="3" id="KW-0012">Acyltransferase</keyword>
<dbReference type="EMBL" id="JBGMEL010000018">
    <property type="protein sequence ID" value="MFA0792067.1"/>
    <property type="molecule type" value="Genomic_DNA"/>
</dbReference>
<dbReference type="PANTHER" id="PTHR31438">
    <property type="entry name" value="LYSINE N-ACYLTRANSFERASE C17G9.06C-RELATED"/>
    <property type="match status" value="1"/>
</dbReference>
<sequence length="326" mass="38270">MISSTAVLENRQGERGQLPDGRLWQIASGGYRCQSSAEAYFQVEYIPGRESSRFILPHGDIQLTDLDLWFDWLFALNPALQKVDIVQVDTIVSRVSRSGFYQRTELWYRGNNGGKLPLQWVENEQGVRHPLRAHPPEGEVYRRYFHTLGMDFSLRHLDPQKDLARFTDWMNQERVAQFWEEEGEAEKQRKFIDSVIQDPHKHPLIACFDDEPFAYFEIYWALEDRIAPYYDSQSFDRGAHMLVGDQRFLGKRFAQAWFNGVSHFMFLDDKRTETLVGEPRADNRALLKYINGTFGWKKIKEFDFPHKRAALVMCKRDEFLRNMGGV</sequence>
<reference evidence="3 4" key="1">
    <citation type="submission" date="2024-08" db="EMBL/GenBank/DDBJ databases">
        <authorList>
            <person name="Ishaq N."/>
        </authorList>
    </citation>
    <scope>NUCLEOTIDE SEQUENCE [LARGE SCALE GENOMIC DNA]</scope>
    <source>
        <strain evidence="3 4">JCM 30400</strain>
    </source>
</reference>
<dbReference type="InterPro" id="IPR016181">
    <property type="entry name" value="Acyl_CoA_acyltransferase"/>
</dbReference>
<comment type="caution">
    <text evidence="3">The sequence shown here is derived from an EMBL/GenBank/DDBJ whole genome shotgun (WGS) entry which is preliminary data.</text>
</comment>
<organism evidence="3 4">
    <name type="scientific">Microbulbifer echini</name>
    <dbReference type="NCBI Taxonomy" id="1529067"/>
    <lineage>
        <taxon>Bacteria</taxon>
        <taxon>Pseudomonadati</taxon>
        <taxon>Pseudomonadota</taxon>
        <taxon>Gammaproteobacteria</taxon>
        <taxon>Cellvibrionales</taxon>
        <taxon>Microbulbiferaceae</taxon>
        <taxon>Microbulbifer</taxon>
    </lineage>
</organism>
<dbReference type="Pfam" id="PF13523">
    <property type="entry name" value="Acetyltransf_8"/>
    <property type="match status" value="1"/>
</dbReference>
<dbReference type="PANTHER" id="PTHR31438:SF1">
    <property type="entry name" value="LYSINE N-ACYLTRANSFERASE C17G9.06C-RELATED"/>
    <property type="match status" value="1"/>
</dbReference>
<keyword evidence="4" id="KW-1185">Reference proteome</keyword>
<protein>
    <submittedName>
        <fullName evidence="3">GNAT family N-acetyltransferase</fullName>
        <ecNumber evidence="3">2.3.1.-</ecNumber>
    </submittedName>
</protein>
<feature type="domain" description="Acyltransferase MbtK/IucB-like conserved" evidence="2">
    <location>
        <begin position="155"/>
        <end position="202"/>
    </location>
</feature>
<evidence type="ECO:0000313" key="4">
    <source>
        <dbReference type="Proteomes" id="UP001569414"/>
    </source>
</evidence>
<name>A0ABV4NRQ0_9GAMM</name>
<dbReference type="SMART" id="SM01006">
    <property type="entry name" value="AlcB"/>
    <property type="match status" value="1"/>
</dbReference>
<comment type="pathway">
    <text evidence="1">Siderophore biosynthesis.</text>
</comment>
<gene>
    <name evidence="3" type="ORF">ACCI51_16075</name>
</gene>
<dbReference type="RefSeq" id="WP_371844480.1">
    <property type="nucleotide sequence ID" value="NZ_JBGMEL010000018.1"/>
</dbReference>
<dbReference type="InterPro" id="IPR019432">
    <property type="entry name" value="Acyltransferase_MbtK/IucB-like"/>
</dbReference>
<dbReference type="EC" id="2.3.1.-" evidence="3"/>
<evidence type="ECO:0000259" key="2">
    <source>
        <dbReference type="SMART" id="SM01006"/>
    </source>
</evidence>